<proteinExistence type="inferred from homology"/>
<keyword evidence="2" id="KW-0378">Hydrolase</keyword>
<name>A0A835IJB7_9MAGN</name>
<sequence length="126" mass="13964">MFVNETLDEKLRASKAAGFLQMLDDNVPWAYSHVGSELKIDSKMSPYLKPNADVACCHDLEAYLHLVDGFRASNCPFRENAKRSLAKLLNEQGSNMKKLYTSKAHGLKLGLDRGNVPIPNCLPSPS</sequence>
<dbReference type="OrthoDB" id="426718at2759"/>
<dbReference type="InterPro" id="IPR029058">
    <property type="entry name" value="AB_hydrolase_fold"/>
</dbReference>
<accession>A0A835IJB7</accession>
<evidence type="ECO:0000313" key="5">
    <source>
        <dbReference type="EMBL" id="KAF9617502.1"/>
    </source>
</evidence>
<evidence type="ECO:0000256" key="1">
    <source>
        <dbReference type="ARBA" id="ARBA00010701"/>
    </source>
</evidence>
<evidence type="ECO:0000256" key="2">
    <source>
        <dbReference type="ARBA" id="ARBA00022801"/>
    </source>
</evidence>
<keyword evidence="3" id="KW-0442">Lipid degradation</keyword>
<dbReference type="GO" id="GO:0004620">
    <property type="term" value="F:phospholipase activity"/>
    <property type="evidence" value="ECO:0007669"/>
    <property type="project" value="TreeGrafter"/>
</dbReference>
<dbReference type="PANTHER" id="PTHR31403">
    <property type="entry name" value="PHOSPHOLIPASE A1-IBETA2, CHLOROPLASTIC"/>
    <property type="match status" value="1"/>
</dbReference>
<dbReference type="Gene3D" id="3.40.50.1820">
    <property type="entry name" value="alpha/beta hydrolase"/>
    <property type="match status" value="1"/>
</dbReference>
<comment type="similarity">
    <text evidence="1">Belongs to the AB hydrolase superfamily. Lipase family.</text>
</comment>
<keyword evidence="4" id="KW-0443">Lipid metabolism</keyword>
<protein>
    <submittedName>
        <fullName evidence="5">Uncharacterized protein</fullName>
    </submittedName>
</protein>
<organism evidence="5 6">
    <name type="scientific">Coptis chinensis</name>
    <dbReference type="NCBI Taxonomy" id="261450"/>
    <lineage>
        <taxon>Eukaryota</taxon>
        <taxon>Viridiplantae</taxon>
        <taxon>Streptophyta</taxon>
        <taxon>Embryophyta</taxon>
        <taxon>Tracheophyta</taxon>
        <taxon>Spermatophyta</taxon>
        <taxon>Magnoliopsida</taxon>
        <taxon>Ranunculales</taxon>
        <taxon>Ranunculaceae</taxon>
        <taxon>Coptidoideae</taxon>
        <taxon>Coptis</taxon>
    </lineage>
</organism>
<dbReference type="AlphaFoldDB" id="A0A835IJB7"/>
<keyword evidence="6" id="KW-1185">Reference proteome</keyword>
<comment type="caution">
    <text evidence="5">The sequence shown here is derived from an EMBL/GenBank/DDBJ whole genome shotgun (WGS) entry which is preliminary data.</text>
</comment>
<dbReference type="PANTHER" id="PTHR31403:SF2">
    <property type="entry name" value="PHOSPHOLIPASE A1-IBETA2, CHLOROPLASTIC"/>
    <property type="match status" value="1"/>
</dbReference>
<evidence type="ECO:0000256" key="3">
    <source>
        <dbReference type="ARBA" id="ARBA00022963"/>
    </source>
</evidence>
<evidence type="ECO:0000313" key="6">
    <source>
        <dbReference type="Proteomes" id="UP000631114"/>
    </source>
</evidence>
<dbReference type="GO" id="GO:0016042">
    <property type="term" value="P:lipid catabolic process"/>
    <property type="evidence" value="ECO:0007669"/>
    <property type="project" value="UniProtKB-KW"/>
</dbReference>
<dbReference type="Proteomes" id="UP000631114">
    <property type="component" value="Unassembled WGS sequence"/>
</dbReference>
<dbReference type="EMBL" id="JADFTS010000003">
    <property type="protein sequence ID" value="KAF9617502.1"/>
    <property type="molecule type" value="Genomic_DNA"/>
</dbReference>
<evidence type="ECO:0000256" key="4">
    <source>
        <dbReference type="ARBA" id="ARBA00023098"/>
    </source>
</evidence>
<reference evidence="5 6" key="1">
    <citation type="submission" date="2020-10" db="EMBL/GenBank/DDBJ databases">
        <title>The Coptis chinensis genome and diversification of protoberbering-type alkaloids.</title>
        <authorList>
            <person name="Wang B."/>
            <person name="Shu S."/>
            <person name="Song C."/>
            <person name="Liu Y."/>
        </authorList>
    </citation>
    <scope>NUCLEOTIDE SEQUENCE [LARGE SCALE GENOMIC DNA]</scope>
    <source>
        <strain evidence="5">HL-2020</strain>
        <tissue evidence="5">Leaf</tissue>
    </source>
</reference>
<gene>
    <name evidence="5" type="ORF">IFM89_036706</name>
</gene>